<dbReference type="EMBL" id="ACDY02000004">
    <property type="protein sequence ID" value="EEZ72097.1"/>
    <property type="molecule type" value="Genomic_DNA"/>
</dbReference>
<evidence type="ECO:0000313" key="1">
    <source>
        <dbReference type="EMBL" id="EEZ72097.1"/>
    </source>
</evidence>
<accession>D0W2Q0</accession>
<gene>
    <name evidence="1" type="ORF">NEICINOT_03933</name>
</gene>
<reference evidence="1 2" key="1">
    <citation type="submission" date="2009-10" db="EMBL/GenBank/DDBJ databases">
        <authorList>
            <person name="Weinstock G."/>
            <person name="Sodergren E."/>
            <person name="Clifton S."/>
            <person name="Fulton L."/>
            <person name="Fulton B."/>
            <person name="Courtney L."/>
            <person name="Fronick C."/>
            <person name="Harrison M."/>
            <person name="Strong C."/>
            <person name="Farmer C."/>
            <person name="Delahaunty K."/>
            <person name="Markovic C."/>
            <person name="Hall O."/>
            <person name="Minx P."/>
            <person name="Tomlinson C."/>
            <person name="Mitreva M."/>
            <person name="Nelson J."/>
            <person name="Hou S."/>
            <person name="Wollam A."/>
            <person name="Pepin K.H."/>
            <person name="Johnson M."/>
            <person name="Bhonagiri V."/>
            <person name="Nash W.E."/>
            <person name="Warren W."/>
            <person name="Chinwalla A."/>
            <person name="Mardis E.R."/>
            <person name="Wilson R.K."/>
        </authorList>
    </citation>
    <scope>NUCLEOTIDE SEQUENCE [LARGE SCALE GENOMIC DNA]</scope>
    <source>
        <strain evidence="1 2">ATCC 14685</strain>
    </source>
</reference>
<sequence>MNVASDGISFKSLQDGNQKQTFSNLQPIGRTRLPPILNCLRHHLPEFPI</sequence>
<organism evidence="1 2">
    <name type="scientific">Neisseria cinerea ATCC 14685</name>
    <dbReference type="NCBI Taxonomy" id="546262"/>
    <lineage>
        <taxon>Bacteria</taxon>
        <taxon>Pseudomonadati</taxon>
        <taxon>Pseudomonadota</taxon>
        <taxon>Betaproteobacteria</taxon>
        <taxon>Neisseriales</taxon>
        <taxon>Neisseriaceae</taxon>
        <taxon>Neisseria</taxon>
    </lineage>
</organism>
<protein>
    <submittedName>
        <fullName evidence="1">Uncharacterized protein</fullName>
    </submittedName>
</protein>
<comment type="caution">
    <text evidence="1">The sequence shown here is derived from an EMBL/GenBank/DDBJ whole genome shotgun (WGS) entry which is preliminary data.</text>
</comment>
<proteinExistence type="predicted"/>
<dbReference type="AlphaFoldDB" id="D0W2Q0"/>
<dbReference type="Proteomes" id="UP000003294">
    <property type="component" value="Unassembled WGS sequence"/>
</dbReference>
<evidence type="ECO:0000313" key="2">
    <source>
        <dbReference type="Proteomes" id="UP000003294"/>
    </source>
</evidence>
<name>D0W2Q0_NEICI</name>
<dbReference type="STRING" id="546262.NEICINOT_03933"/>